<dbReference type="Gene3D" id="3.40.50.720">
    <property type="entry name" value="NAD(P)-binding Rossmann-like Domain"/>
    <property type="match status" value="1"/>
</dbReference>
<dbReference type="Pfam" id="PF01370">
    <property type="entry name" value="Epimerase"/>
    <property type="match status" value="1"/>
</dbReference>
<keyword evidence="3" id="KW-1185">Reference proteome</keyword>
<name>A0AAF0F4X6_9BASI</name>
<dbReference type="RefSeq" id="XP_060121290.1">
    <property type="nucleotide sequence ID" value="XM_060265307.1"/>
</dbReference>
<dbReference type="InterPro" id="IPR051207">
    <property type="entry name" value="ComplexI_NDUFA9_subunit"/>
</dbReference>
<accession>A0AAF0F4X6</accession>
<evidence type="ECO:0000313" key="3">
    <source>
        <dbReference type="Proteomes" id="UP001217754"/>
    </source>
</evidence>
<organism evidence="2 3">
    <name type="scientific">Malassezia japonica</name>
    <dbReference type="NCBI Taxonomy" id="223818"/>
    <lineage>
        <taxon>Eukaryota</taxon>
        <taxon>Fungi</taxon>
        <taxon>Dikarya</taxon>
        <taxon>Basidiomycota</taxon>
        <taxon>Ustilaginomycotina</taxon>
        <taxon>Malasseziomycetes</taxon>
        <taxon>Malasseziales</taxon>
        <taxon>Malasseziaceae</taxon>
        <taxon>Malassezia</taxon>
    </lineage>
</organism>
<dbReference type="Proteomes" id="UP001217754">
    <property type="component" value="Chromosome 2"/>
</dbReference>
<dbReference type="EMBL" id="CP119959">
    <property type="protein sequence ID" value="WFD38393.1"/>
    <property type="molecule type" value="Genomic_DNA"/>
</dbReference>
<dbReference type="PANTHER" id="PTHR12126:SF16">
    <property type="entry name" value="MIOREX COMPLEX COMPONENT 2"/>
    <property type="match status" value="1"/>
</dbReference>
<sequence length="304" mass="32989">MAAQRILVVGGNGFVGSAVCKQAILRGWDVLSISSSGRPFRTPKGHAPDWTQSKQMEWHKADAFQPSDYRDLIAGCTGVVHTMGILLESQYKGSDGSLAGIVQGLAKGWGFGSQGNPLKEDAVTYEKMNRDSALAVASTYAETQRAKHNCEMPFVYLSAADIMRPLISPRYISTKREAEIGIAKIAEQEQPPTLRSVCLRPGLMYHPHTRPWSTVPATLLDASHYLHKQHKKWKVPVPSPADVLSSKATPEALRPMSAALTTPPLHVDTVAQAVCEAIDLDSVRGALDVDTIRQLAGWPGGLDD</sequence>
<dbReference type="InterPro" id="IPR001509">
    <property type="entry name" value="Epimerase_deHydtase"/>
</dbReference>
<dbReference type="SUPFAM" id="SSF51735">
    <property type="entry name" value="NAD(P)-binding Rossmann-fold domains"/>
    <property type="match status" value="1"/>
</dbReference>
<proteinExistence type="predicted"/>
<gene>
    <name evidence="2" type="ORF">MJAP1_001345</name>
</gene>
<dbReference type="GO" id="GO:0044877">
    <property type="term" value="F:protein-containing complex binding"/>
    <property type="evidence" value="ECO:0007669"/>
    <property type="project" value="TreeGrafter"/>
</dbReference>
<dbReference type="AlphaFoldDB" id="A0AAF0F4X6"/>
<dbReference type="GeneID" id="85224994"/>
<dbReference type="InterPro" id="IPR036291">
    <property type="entry name" value="NAD(P)-bd_dom_sf"/>
</dbReference>
<dbReference type="PANTHER" id="PTHR12126">
    <property type="entry name" value="NADH-UBIQUINONE OXIDOREDUCTASE 39 KDA SUBUNIT-RELATED"/>
    <property type="match status" value="1"/>
</dbReference>
<feature type="domain" description="NAD-dependent epimerase/dehydratase" evidence="1">
    <location>
        <begin position="6"/>
        <end position="82"/>
    </location>
</feature>
<dbReference type="GO" id="GO:0005739">
    <property type="term" value="C:mitochondrion"/>
    <property type="evidence" value="ECO:0007669"/>
    <property type="project" value="TreeGrafter"/>
</dbReference>
<evidence type="ECO:0000259" key="1">
    <source>
        <dbReference type="Pfam" id="PF01370"/>
    </source>
</evidence>
<evidence type="ECO:0000313" key="2">
    <source>
        <dbReference type="EMBL" id="WFD38393.1"/>
    </source>
</evidence>
<protein>
    <recommendedName>
        <fullName evidence="1">NAD-dependent epimerase/dehydratase domain-containing protein</fullName>
    </recommendedName>
</protein>
<reference evidence="2" key="1">
    <citation type="submission" date="2023-03" db="EMBL/GenBank/DDBJ databases">
        <title>Mating type loci evolution in Malassezia.</title>
        <authorList>
            <person name="Coelho M.A."/>
        </authorList>
    </citation>
    <scope>NUCLEOTIDE SEQUENCE</scope>
    <source>
        <strain evidence="2">CBS 9431</strain>
    </source>
</reference>